<comment type="similarity">
    <text evidence="1">Belongs to the GSP E family.</text>
</comment>
<keyword evidence="5" id="KW-1185">Reference proteome</keyword>
<dbReference type="InterPro" id="IPR008984">
    <property type="entry name" value="SMAD_FHA_dom_sf"/>
</dbReference>
<dbReference type="InterPro" id="IPR001482">
    <property type="entry name" value="T2SS/T4SS_dom"/>
</dbReference>
<reference evidence="4 5" key="1">
    <citation type="submission" date="2020-12" db="EMBL/GenBank/DDBJ databases">
        <authorList>
            <person name="Lu T."/>
            <person name="Wang Q."/>
            <person name="Han X."/>
        </authorList>
    </citation>
    <scope>NUCLEOTIDE SEQUENCE [LARGE SCALE GENOMIC DNA]</scope>
    <source>
        <strain evidence="4 5">WQ 585</strain>
    </source>
</reference>
<dbReference type="PANTHER" id="PTHR30486:SF15">
    <property type="entry name" value="TYPE II_IV SECRETION SYSTEM ATPASE"/>
    <property type="match status" value="1"/>
</dbReference>
<protein>
    <submittedName>
        <fullName evidence="4">Flp pilus assembly complex ATPase component TadA</fullName>
    </submittedName>
</protein>
<dbReference type="InterPro" id="IPR000253">
    <property type="entry name" value="FHA_dom"/>
</dbReference>
<dbReference type="EMBL" id="JAENGP010000004">
    <property type="protein sequence ID" value="MBK1780671.1"/>
    <property type="molecule type" value="Genomic_DNA"/>
</dbReference>
<comment type="caution">
    <text evidence="4">The sequence shown here is derived from an EMBL/GenBank/DDBJ whole genome shotgun (WGS) entry which is preliminary data.</text>
</comment>
<evidence type="ECO:0000256" key="1">
    <source>
        <dbReference type="ARBA" id="ARBA00006611"/>
    </source>
</evidence>
<dbReference type="Gene3D" id="2.60.200.20">
    <property type="match status" value="1"/>
</dbReference>
<dbReference type="PROSITE" id="PS50006">
    <property type="entry name" value="FHA_DOMAIN"/>
    <property type="match status" value="1"/>
</dbReference>
<dbReference type="Pfam" id="PF00498">
    <property type="entry name" value="FHA"/>
    <property type="match status" value="1"/>
</dbReference>
<dbReference type="SMART" id="SM00240">
    <property type="entry name" value="FHA"/>
    <property type="match status" value="1"/>
</dbReference>
<dbReference type="SUPFAM" id="SSF49879">
    <property type="entry name" value="SMAD/FHA domain"/>
    <property type="match status" value="1"/>
</dbReference>
<evidence type="ECO:0000259" key="3">
    <source>
        <dbReference type="PROSITE" id="PS50006"/>
    </source>
</evidence>
<feature type="domain" description="FHA" evidence="3">
    <location>
        <begin position="22"/>
        <end position="71"/>
    </location>
</feature>
<organism evidence="4 5">
    <name type="scientific">Advenella mandrilli</name>
    <dbReference type="NCBI Taxonomy" id="2800330"/>
    <lineage>
        <taxon>Bacteria</taxon>
        <taxon>Pseudomonadati</taxon>
        <taxon>Pseudomonadota</taxon>
        <taxon>Betaproteobacteria</taxon>
        <taxon>Burkholderiales</taxon>
        <taxon>Alcaligenaceae</taxon>
    </lineage>
</organism>
<dbReference type="InterPro" id="IPR027417">
    <property type="entry name" value="P-loop_NTPase"/>
</dbReference>
<dbReference type="CDD" id="cd01130">
    <property type="entry name" value="VirB11-like_ATPase"/>
    <property type="match status" value="1"/>
</dbReference>
<dbReference type="PANTHER" id="PTHR30486">
    <property type="entry name" value="TWITCHING MOTILITY PROTEIN PILT"/>
    <property type="match status" value="1"/>
</dbReference>
<dbReference type="Pfam" id="PF00437">
    <property type="entry name" value="T2SSE"/>
    <property type="match status" value="1"/>
</dbReference>
<dbReference type="InterPro" id="IPR050921">
    <property type="entry name" value="T4SS_GSP_E_ATPase"/>
</dbReference>
<proteinExistence type="inferred from homology"/>
<dbReference type="RefSeq" id="WP_200234765.1">
    <property type="nucleotide sequence ID" value="NZ_JAENGP010000004.1"/>
</dbReference>
<dbReference type="Proteomes" id="UP000635316">
    <property type="component" value="Unassembled WGS sequence"/>
</dbReference>
<sequence length="585" mass="64608">MLKIEMQFEDGKKEIREFALPFEIGRLAGCGLRLRSWRVAKKHARLEARDAGVFIEDLGAITGTMLNGQRISRHGPLQEGDEIIIGPCMMKIRQICSQQDRADRQEGQDEVASSTATLTGVKHASDQGLLEQDLSLRSQTAQSIAAVPEKSRQDLTQHLYIRRRLHGALLEALDLRRRDVSMMSDEALRSEAGGLLDDIIQADEDIPADTDRQRLMQEVLDEAVGLGPLEPLLQDANITEIMVNRHDEIYVEKNGCLQRHDAVFSSEQAVVGVIDRIVAPIGRRIDESSPMVDARLADGSRVNAIIPPIALRGASITIRKFPLQRPAMQDLLKLGSLDTCMSRFLESCVRLRKNIVVSGGTGSGKTTLLNILSNCIPPQERIVTIEDAAELRLNHEHLVALEARPANLEGRGQVMIRDLVRNALRMRPDRIVVGECRGAEAFDMLGAMNTGHEGSLTTLHANTPRDALARLETMILMAGMDLPLLAVREHIAASIEFIIQQTRLSNGRRVVTSIVEVGGMENGVIKTQEIFAFERKGGGVFAGAGIIPNCFERMRQEGFDFDPALFSQRSDAQSYAASFNDIVSH</sequence>
<dbReference type="SUPFAM" id="SSF52540">
    <property type="entry name" value="P-loop containing nucleoside triphosphate hydrolases"/>
    <property type="match status" value="1"/>
</dbReference>
<dbReference type="CDD" id="cd00060">
    <property type="entry name" value="FHA"/>
    <property type="match status" value="1"/>
</dbReference>
<evidence type="ECO:0000313" key="4">
    <source>
        <dbReference type="EMBL" id="MBK1780671.1"/>
    </source>
</evidence>
<feature type="region of interest" description="Disordered" evidence="2">
    <location>
        <begin position="99"/>
        <end position="124"/>
    </location>
</feature>
<dbReference type="Gene3D" id="3.30.450.380">
    <property type="match status" value="1"/>
</dbReference>
<evidence type="ECO:0000256" key="2">
    <source>
        <dbReference type="SAM" id="MobiDB-lite"/>
    </source>
</evidence>
<name>A0ABS1EEK2_9BURK</name>
<dbReference type="Gene3D" id="3.40.50.300">
    <property type="entry name" value="P-loop containing nucleotide triphosphate hydrolases"/>
    <property type="match status" value="1"/>
</dbReference>
<gene>
    <name evidence="4" type="primary">tadA</name>
    <name evidence="4" type="ORF">JHL22_05515</name>
</gene>
<accession>A0ABS1EEK2</accession>
<evidence type="ECO:0000313" key="5">
    <source>
        <dbReference type="Proteomes" id="UP000635316"/>
    </source>
</evidence>